<dbReference type="Pfam" id="PF13439">
    <property type="entry name" value="Glyco_transf_4"/>
    <property type="match status" value="1"/>
</dbReference>
<protein>
    <submittedName>
        <fullName evidence="3">Glycogen synthase</fullName>
        <ecNumber evidence="3">2.4.1.11</ecNumber>
    </submittedName>
</protein>
<dbReference type="PANTHER" id="PTHR12526:SF630">
    <property type="entry name" value="GLYCOSYLTRANSFERASE"/>
    <property type="match status" value="1"/>
</dbReference>
<dbReference type="CDD" id="cd03801">
    <property type="entry name" value="GT4_PimA-like"/>
    <property type="match status" value="1"/>
</dbReference>
<dbReference type="PANTHER" id="PTHR12526">
    <property type="entry name" value="GLYCOSYLTRANSFERASE"/>
    <property type="match status" value="1"/>
</dbReference>
<evidence type="ECO:0000259" key="2">
    <source>
        <dbReference type="Pfam" id="PF13439"/>
    </source>
</evidence>
<dbReference type="SUPFAM" id="SSF53756">
    <property type="entry name" value="UDP-Glycosyltransferase/glycogen phosphorylase"/>
    <property type="match status" value="1"/>
</dbReference>
<dbReference type="AlphaFoldDB" id="A0AAQ1UIG6"/>
<organism evidence="3 4">
    <name type="scientific">Segatella buccae</name>
    <dbReference type="NCBI Taxonomy" id="28126"/>
    <lineage>
        <taxon>Bacteria</taxon>
        <taxon>Pseudomonadati</taxon>
        <taxon>Bacteroidota</taxon>
        <taxon>Bacteroidia</taxon>
        <taxon>Bacteroidales</taxon>
        <taxon>Prevotellaceae</taxon>
        <taxon>Segatella</taxon>
    </lineage>
</organism>
<dbReference type="Pfam" id="PF13692">
    <property type="entry name" value="Glyco_trans_1_4"/>
    <property type="match status" value="1"/>
</dbReference>
<dbReference type="Proteomes" id="UP000255283">
    <property type="component" value="Unassembled WGS sequence"/>
</dbReference>
<dbReference type="EC" id="2.4.1.11" evidence="3"/>
<keyword evidence="3" id="KW-0808">Transferase</keyword>
<evidence type="ECO:0000313" key="3">
    <source>
        <dbReference type="EMBL" id="SUB79967.1"/>
    </source>
</evidence>
<name>A0AAQ1UIG6_9BACT</name>
<gene>
    <name evidence="3" type="ORF">NCTC13063_01244</name>
</gene>
<accession>A0AAQ1UIG6</accession>
<feature type="transmembrane region" description="Helical" evidence="1">
    <location>
        <begin position="77"/>
        <end position="93"/>
    </location>
</feature>
<keyword evidence="3" id="KW-0328">Glycosyltransferase</keyword>
<proteinExistence type="predicted"/>
<dbReference type="Gene3D" id="3.40.50.2000">
    <property type="entry name" value="Glycogen Phosphorylase B"/>
    <property type="match status" value="2"/>
</dbReference>
<keyword evidence="1" id="KW-0472">Membrane</keyword>
<evidence type="ECO:0000256" key="1">
    <source>
        <dbReference type="SAM" id="Phobius"/>
    </source>
</evidence>
<dbReference type="RefSeq" id="WP_115153575.1">
    <property type="nucleotide sequence ID" value="NZ_DBFWLE010000009.1"/>
</dbReference>
<keyword evidence="1" id="KW-0812">Transmembrane</keyword>
<sequence>MKRVFHIISHLDVGGAERVAVNIAKSVSPGFEYHVVEVVRAHSPFTRTLLQELREAGIAYHRFIVPDIKFHYLFERLAAWLFPFWFIFVFLKYRPAVMHCHSEIPELATYRFFHCFPWLAKRSKVVRTIHNTQLWTGMEGVGRRVERWLQSRNANVAISLSVQESYQRVYGERPPIIYNGVEECVERKDYPAIVSGKVNVLFAGRLEEQKGIVHLIDIVTSLKSDSRYFFHIIGDGRLKEMVTARFADLPNVAIHSPLYGLSAYLPSFDYLLMPSEHEGLSLLSIEASMAGLPVIANDCLGLKDTLPDGWPLLVHGNSMEEYAHLFSTFLPHCDAGVLAEKARRFSEEHFGLRPMQLKYEQCYGR</sequence>
<comment type="caution">
    <text evidence="3">The sequence shown here is derived from an EMBL/GenBank/DDBJ whole genome shotgun (WGS) entry which is preliminary data.</text>
</comment>
<feature type="domain" description="Glycosyltransferase subfamily 4-like N-terminal" evidence="2">
    <location>
        <begin position="13"/>
        <end position="182"/>
    </location>
</feature>
<reference evidence="3 4" key="1">
    <citation type="submission" date="2018-06" db="EMBL/GenBank/DDBJ databases">
        <authorList>
            <consortium name="Pathogen Informatics"/>
            <person name="Doyle S."/>
        </authorList>
    </citation>
    <scope>NUCLEOTIDE SEQUENCE [LARGE SCALE GENOMIC DNA]</scope>
    <source>
        <strain evidence="3 4">NCTC13063</strain>
    </source>
</reference>
<dbReference type="GO" id="GO:0004373">
    <property type="term" value="F:alpha-1,4-glucan glucosyltransferase (UDP-glucose donor) activity"/>
    <property type="evidence" value="ECO:0007669"/>
    <property type="project" value="UniProtKB-EC"/>
</dbReference>
<evidence type="ECO:0000313" key="4">
    <source>
        <dbReference type="Proteomes" id="UP000255283"/>
    </source>
</evidence>
<dbReference type="InterPro" id="IPR028098">
    <property type="entry name" value="Glyco_trans_4-like_N"/>
</dbReference>
<dbReference type="EMBL" id="UGTJ01000001">
    <property type="protein sequence ID" value="SUB79967.1"/>
    <property type="molecule type" value="Genomic_DNA"/>
</dbReference>
<keyword evidence="1" id="KW-1133">Transmembrane helix</keyword>